<organism evidence="4">
    <name type="scientific">Chlorella variabilis</name>
    <name type="common">Green alga</name>
    <dbReference type="NCBI Taxonomy" id="554065"/>
    <lineage>
        <taxon>Eukaryota</taxon>
        <taxon>Viridiplantae</taxon>
        <taxon>Chlorophyta</taxon>
        <taxon>core chlorophytes</taxon>
        <taxon>Trebouxiophyceae</taxon>
        <taxon>Chlorellales</taxon>
        <taxon>Chlorellaceae</taxon>
        <taxon>Chlorella clade</taxon>
        <taxon>Chlorella</taxon>
    </lineage>
</organism>
<evidence type="ECO:0000256" key="2">
    <source>
        <dbReference type="SAM" id="SignalP"/>
    </source>
</evidence>
<name>E1Z410_CHLVA</name>
<proteinExistence type="predicted"/>
<dbReference type="InParanoid" id="E1Z410"/>
<dbReference type="EMBL" id="GL433836">
    <property type="protein sequence ID" value="EFN59271.1"/>
    <property type="molecule type" value="Genomic_DNA"/>
</dbReference>
<feature type="chain" id="PRO_5005672945" description="Reverse transcriptase zinc-binding domain-containing protein" evidence="2">
    <location>
        <begin position="22"/>
        <end position="418"/>
    </location>
</feature>
<reference evidence="3 4" key="1">
    <citation type="journal article" date="2010" name="Plant Cell">
        <title>The Chlorella variabilis NC64A genome reveals adaptation to photosymbiosis, coevolution with viruses, and cryptic sex.</title>
        <authorList>
            <person name="Blanc G."/>
            <person name="Duncan G."/>
            <person name="Agarkova I."/>
            <person name="Borodovsky M."/>
            <person name="Gurnon J."/>
            <person name="Kuo A."/>
            <person name="Lindquist E."/>
            <person name="Lucas S."/>
            <person name="Pangilinan J."/>
            <person name="Polle J."/>
            <person name="Salamov A."/>
            <person name="Terry A."/>
            <person name="Yamada T."/>
            <person name="Dunigan D.D."/>
            <person name="Grigoriev I.V."/>
            <person name="Claverie J.M."/>
            <person name="Van Etten J.L."/>
        </authorList>
    </citation>
    <scope>NUCLEOTIDE SEQUENCE [LARGE SCALE GENOMIC DNA]</scope>
    <source>
        <strain evidence="3 4">NC64A</strain>
    </source>
</reference>
<feature type="region of interest" description="Disordered" evidence="1">
    <location>
        <begin position="152"/>
        <end position="172"/>
    </location>
</feature>
<sequence>MRPAAAALAALCLAAAALCAAARCPSLPPVPPDLPAEFCSPAGGWSPVLGTHPQEALPGFLLEPAILATLQQELNATGWAPRPRGQLAVSLQGCQRAVCGWYFWLRFNLTCLYNQGQAAAELMLNIPSSHSSGDAPIVTVLSLELLQEGNEAMDNDEEEAAEKNAQLEGPPGTMPASVARVATVAPGQTPAAEFCSKAQGWEAVPDFEGVPGFLIDPGVLEGLQGANPVPCLHQDRTLAACGCSLAAPAGARYWLLANLGEAAQRRQLAQLQEALAKGGASRLEHYVHNVVGALNLAPAMFGQRETYLDAVRRRQDREALAQLRTGSHWGAEETGRWTRRPREQRVCPHCHDGIEDAPHMLLTCPLYAPLRLNFPDLFAEPHPPHRFLRQKPCRLAAFAAACHQRWLTATVALPAVPP</sequence>
<protein>
    <recommendedName>
        <fullName evidence="5">Reverse transcriptase zinc-binding domain-containing protein</fullName>
    </recommendedName>
</protein>
<evidence type="ECO:0008006" key="5">
    <source>
        <dbReference type="Google" id="ProtNLM"/>
    </source>
</evidence>
<keyword evidence="4" id="KW-1185">Reference proteome</keyword>
<evidence type="ECO:0000256" key="1">
    <source>
        <dbReference type="SAM" id="MobiDB-lite"/>
    </source>
</evidence>
<dbReference type="GeneID" id="17358782"/>
<accession>E1Z410</accession>
<dbReference type="RefSeq" id="XP_005851373.1">
    <property type="nucleotide sequence ID" value="XM_005851311.1"/>
</dbReference>
<evidence type="ECO:0000313" key="3">
    <source>
        <dbReference type="EMBL" id="EFN59271.1"/>
    </source>
</evidence>
<gene>
    <name evidence="3" type="ORF">CHLNCDRAFT_56649</name>
</gene>
<dbReference type="STRING" id="554065.E1Z410"/>
<evidence type="ECO:0000313" key="4">
    <source>
        <dbReference type="Proteomes" id="UP000008141"/>
    </source>
</evidence>
<feature type="signal peptide" evidence="2">
    <location>
        <begin position="1"/>
        <end position="21"/>
    </location>
</feature>
<dbReference type="AlphaFoldDB" id="E1Z410"/>
<dbReference type="Proteomes" id="UP000008141">
    <property type="component" value="Unassembled WGS sequence"/>
</dbReference>
<dbReference type="KEGG" id="cvr:CHLNCDRAFT_56649"/>
<keyword evidence="2" id="KW-0732">Signal</keyword>